<evidence type="ECO:0000313" key="16">
    <source>
        <dbReference type="EnsemblMetazoa" id="CapteP129496"/>
    </source>
</evidence>
<evidence type="ECO:0000256" key="7">
    <source>
        <dbReference type="ARBA" id="ARBA00044451"/>
    </source>
</evidence>
<evidence type="ECO:0000256" key="3">
    <source>
        <dbReference type="ARBA" id="ARBA00022723"/>
    </source>
</evidence>
<dbReference type="InterPro" id="IPR012001">
    <property type="entry name" value="Thiamin_PyroP_enz_TPP-bd_dom"/>
</dbReference>
<evidence type="ECO:0000259" key="13">
    <source>
        <dbReference type="Pfam" id="PF02775"/>
    </source>
</evidence>
<dbReference type="FunFam" id="3.40.50.1220:FF:000006">
    <property type="entry name" value="2-hydroxyacyl-CoA lyase 1"/>
    <property type="match status" value="1"/>
</dbReference>
<dbReference type="Gene3D" id="3.40.50.1220">
    <property type="entry name" value="TPP-binding domain"/>
    <property type="match status" value="1"/>
</dbReference>
<dbReference type="CDD" id="cd07035">
    <property type="entry name" value="TPP_PYR_POX_like"/>
    <property type="match status" value="1"/>
</dbReference>
<dbReference type="GO" id="GO:0000287">
    <property type="term" value="F:magnesium ion binding"/>
    <property type="evidence" value="ECO:0007669"/>
    <property type="project" value="InterPro"/>
</dbReference>
<dbReference type="FunCoup" id="R7U4T6">
    <property type="interactions" value="1448"/>
</dbReference>
<dbReference type="Pfam" id="PF02775">
    <property type="entry name" value="TPP_enzyme_C"/>
    <property type="match status" value="1"/>
</dbReference>
<sequence length="570" mass="62354">MSEVEKINGATVLCRALKEQGVEYVFGIVGVPIIEVGMMAQMEGLKYIGMRNEQAACYAAQAIGYLTAKPAACLTVPGPGMLHCIGGMVNANENAWPVIVISGSMDLDSEQRGSFQECNQVAAALPFAKFSARPNSIERIPFFVEKAVRTATYGRPGAVYLDMPADFIRNSALSDKIQWPVPAPPPPRCTADDASIKKAIDVLFHAERPLIIIGKGAAYSGAEASIRQFIDTHQFPFLPTPMAKGVVPDDHPCCVGPARSRALLNADVILLLGARMNWMLHFGEAPRFNKDVKVIQVEIQPEEMHNNVASTVALSGDIDTIVKQMNGEIAKCPQKFVFSSETSWWQSLREKIAANAKSTQNQVDEDSPPMNYYNAFHEITKLLPQDYLLVSEGSNTMDISRTMFMNNYPRRRLDAGTYGTMGVGLGFAIAGALWCRDHSPQTRLVCLQGDSAFGFSGMEVETICRYNLPILMIVINNNGIAMGATQDSFDSAQEGDPTLNLMPTFLSPVSRYQEVMKAFGGVGWEVETREGLSVALKEALATQKPSLINCRINPSAGKKAQDFFWLTSKI</sequence>
<reference evidence="16" key="3">
    <citation type="submission" date="2015-06" db="UniProtKB">
        <authorList>
            <consortium name="EnsemblMetazoa"/>
        </authorList>
    </citation>
    <scope>IDENTIFICATION</scope>
</reference>
<evidence type="ECO:0000313" key="17">
    <source>
        <dbReference type="Proteomes" id="UP000014760"/>
    </source>
</evidence>
<dbReference type="InterPro" id="IPR045025">
    <property type="entry name" value="HACL1-like"/>
</dbReference>
<evidence type="ECO:0000256" key="2">
    <source>
        <dbReference type="ARBA" id="ARBA00007812"/>
    </source>
</evidence>
<evidence type="ECO:0000256" key="6">
    <source>
        <dbReference type="ARBA" id="ARBA00023239"/>
    </source>
</evidence>
<accession>R7U4T6</accession>
<dbReference type="EMBL" id="AMQN01010605">
    <property type="status" value="NOT_ANNOTATED_CDS"/>
    <property type="molecule type" value="Genomic_DNA"/>
</dbReference>
<dbReference type="CDD" id="cd02004">
    <property type="entry name" value="TPP_BZL_OCoD_HPCL"/>
    <property type="match status" value="1"/>
</dbReference>
<evidence type="ECO:0000256" key="10">
    <source>
        <dbReference type="ARBA" id="ARBA00048738"/>
    </source>
</evidence>
<protein>
    <recommendedName>
        <fullName evidence="9">2-hydroxyacyl-CoA lyase</fullName>
        <ecNumber evidence="9">4.1.2.63</ecNumber>
    </recommendedName>
</protein>
<dbReference type="InterPro" id="IPR011766">
    <property type="entry name" value="TPP_enzyme_TPP-bd"/>
</dbReference>
<evidence type="ECO:0000313" key="15">
    <source>
        <dbReference type="EMBL" id="ELT98175.1"/>
    </source>
</evidence>
<feature type="domain" description="Thiamine pyrophosphate enzyme central" evidence="12">
    <location>
        <begin position="196"/>
        <end position="324"/>
    </location>
</feature>
<evidence type="ECO:0000256" key="1">
    <source>
        <dbReference type="ARBA" id="ARBA00001964"/>
    </source>
</evidence>
<dbReference type="Proteomes" id="UP000014760">
    <property type="component" value="Unassembled WGS sequence"/>
</dbReference>
<keyword evidence="5 11" id="KW-0786">Thiamine pyrophosphate</keyword>
<dbReference type="HOGENOM" id="CLU_013748_3_3_1"/>
<dbReference type="SUPFAM" id="SSF52518">
    <property type="entry name" value="Thiamin diphosphate-binding fold (THDP-binding)"/>
    <property type="match status" value="2"/>
</dbReference>
<evidence type="ECO:0000256" key="4">
    <source>
        <dbReference type="ARBA" id="ARBA00022842"/>
    </source>
</evidence>
<dbReference type="STRING" id="283909.R7U4T6"/>
<evidence type="ECO:0000256" key="11">
    <source>
        <dbReference type="RuleBase" id="RU362132"/>
    </source>
</evidence>
<dbReference type="PANTHER" id="PTHR43710:SF2">
    <property type="entry name" value="2-HYDROXYACYL-COA LYASE 1"/>
    <property type="match status" value="1"/>
</dbReference>
<evidence type="ECO:0000256" key="5">
    <source>
        <dbReference type="ARBA" id="ARBA00023052"/>
    </source>
</evidence>
<dbReference type="EnsemblMetazoa" id="CapteT129496">
    <property type="protein sequence ID" value="CapteP129496"/>
    <property type="gene ID" value="CapteG129496"/>
</dbReference>
<dbReference type="Gene3D" id="3.40.50.970">
    <property type="match status" value="2"/>
</dbReference>
<feature type="domain" description="Thiamine pyrophosphate enzyme N-terminal TPP-binding" evidence="14">
    <location>
        <begin position="8"/>
        <end position="122"/>
    </location>
</feature>
<comment type="catalytic activity">
    <reaction evidence="10">
        <text>2-hydroxyoctadecanoyl-CoA = heptadecanal + formyl-CoA</text>
        <dbReference type="Rhea" id="RHEA:55196"/>
        <dbReference type="ChEBI" id="CHEBI:57376"/>
        <dbReference type="ChEBI" id="CHEBI:74116"/>
        <dbReference type="ChEBI" id="CHEBI:138631"/>
    </reaction>
    <physiologicalReaction direction="left-to-right" evidence="10">
        <dbReference type="Rhea" id="RHEA:55197"/>
    </physiologicalReaction>
</comment>
<gene>
    <name evidence="15" type="ORF">CAPTEDRAFT_129496</name>
</gene>
<dbReference type="OrthoDB" id="10006023at2759"/>
<reference evidence="15 17" key="2">
    <citation type="journal article" date="2013" name="Nature">
        <title>Insights into bilaterian evolution from three spiralian genomes.</title>
        <authorList>
            <person name="Simakov O."/>
            <person name="Marletaz F."/>
            <person name="Cho S.J."/>
            <person name="Edsinger-Gonzales E."/>
            <person name="Havlak P."/>
            <person name="Hellsten U."/>
            <person name="Kuo D.H."/>
            <person name="Larsson T."/>
            <person name="Lv J."/>
            <person name="Arendt D."/>
            <person name="Savage R."/>
            <person name="Osoegawa K."/>
            <person name="de Jong P."/>
            <person name="Grimwood J."/>
            <person name="Chapman J.A."/>
            <person name="Shapiro H."/>
            <person name="Aerts A."/>
            <person name="Otillar R.P."/>
            <person name="Terry A.Y."/>
            <person name="Boore J.L."/>
            <person name="Grigoriev I.V."/>
            <person name="Lindberg D.R."/>
            <person name="Seaver E.C."/>
            <person name="Weisblat D.A."/>
            <person name="Putnam N.H."/>
            <person name="Rokhsar D.S."/>
        </authorList>
    </citation>
    <scope>NUCLEOTIDE SEQUENCE</scope>
    <source>
        <strain evidence="15 17">I ESC-2004</strain>
    </source>
</reference>
<comment type="cofactor">
    <cofactor evidence="1">
        <name>thiamine diphosphate</name>
        <dbReference type="ChEBI" id="CHEBI:58937"/>
    </cofactor>
</comment>
<evidence type="ECO:0000259" key="14">
    <source>
        <dbReference type="Pfam" id="PF02776"/>
    </source>
</evidence>
<keyword evidence="3" id="KW-0479">Metal-binding</keyword>
<keyword evidence="6" id="KW-0456">Lyase</keyword>
<dbReference type="Pfam" id="PF02776">
    <property type="entry name" value="TPP_enzyme_N"/>
    <property type="match status" value="1"/>
</dbReference>
<evidence type="ECO:0000256" key="9">
    <source>
        <dbReference type="ARBA" id="ARBA00044518"/>
    </source>
</evidence>
<organism evidence="15">
    <name type="scientific">Capitella teleta</name>
    <name type="common">Polychaete worm</name>
    <dbReference type="NCBI Taxonomy" id="283909"/>
    <lineage>
        <taxon>Eukaryota</taxon>
        <taxon>Metazoa</taxon>
        <taxon>Spiralia</taxon>
        <taxon>Lophotrochozoa</taxon>
        <taxon>Annelida</taxon>
        <taxon>Polychaeta</taxon>
        <taxon>Sedentaria</taxon>
        <taxon>Scolecida</taxon>
        <taxon>Capitellidae</taxon>
        <taxon>Capitella</taxon>
    </lineage>
</organism>
<feature type="domain" description="Thiamine pyrophosphate enzyme TPP-binding" evidence="13">
    <location>
        <begin position="393"/>
        <end position="550"/>
    </location>
</feature>
<dbReference type="EMBL" id="AMQN01010606">
    <property type="status" value="NOT_ANNOTATED_CDS"/>
    <property type="molecule type" value="Genomic_DNA"/>
</dbReference>
<dbReference type="PANTHER" id="PTHR43710">
    <property type="entry name" value="2-HYDROXYACYL-COA LYASE"/>
    <property type="match status" value="1"/>
</dbReference>
<dbReference type="InterPro" id="IPR029061">
    <property type="entry name" value="THDP-binding"/>
</dbReference>
<dbReference type="SUPFAM" id="SSF52467">
    <property type="entry name" value="DHS-like NAD/FAD-binding domain"/>
    <property type="match status" value="1"/>
</dbReference>
<keyword evidence="4" id="KW-0460">Magnesium</keyword>
<dbReference type="EC" id="4.1.2.63" evidence="9"/>
<dbReference type="GO" id="GO:0106359">
    <property type="term" value="F:2-hydroxyacyl-CoA lyase activity"/>
    <property type="evidence" value="ECO:0007669"/>
    <property type="project" value="UniProtKB-EC"/>
</dbReference>
<dbReference type="GO" id="GO:0005777">
    <property type="term" value="C:peroxisome"/>
    <property type="evidence" value="ECO:0007669"/>
    <property type="project" value="TreeGrafter"/>
</dbReference>
<proteinExistence type="inferred from homology"/>
<keyword evidence="17" id="KW-1185">Reference proteome</keyword>
<dbReference type="InterPro" id="IPR012000">
    <property type="entry name" value="Thiamin_PyroP_enz_cen_dom"/>
</dbReference>
<dbReference type="Pfam" id="PF00205">
    <property type="entry name" value="TPP_enzyme_M"/>
    <property type="match status" value="1"/>
</dbReference>
<dbReference type="GO" id="GO:0001561">
    <property type="term" value="P:fatty acid alpha-oxidation"/>
    <property type="evidence" value="ECO:0007669"/>
    <property type="project" value="TreeGrafter"/>
</dbReference>
<dbReference type="EMBL" id="KB308219">
    <property type="protein sequence ID" value="ELT98175.1"/>
    <property type="molecule type" value="Genomic_DNA"/>
</dbReference>
<reference evidence="17" key="1">
    <citation type="submission" date="2012-12" db="EMBL/GenBank/DDBJ databases">
        <authorList>
            <person name="Hellsten U."/>
            <person name="Grimwood J."/>
            <person name="Chapman J.A."/>
            <person name="Shapiro H."/>
            <person name="Aerts A."/>
            <person name="Otillar R.P."/>
            <person name="Terry A.Y."/>
            <person name="Boore J.L."/>
            <person name="Simakov O."/>
            <person name="Marletaz F."/>
            <person name="Cho S.-J."/>
            <person name="Edsinger-Gonzales E."/>
            <person name="Havlak P."/>
            <person name="Kuo D.-H."/>
            <person name="Larsson T."/>
            <person name="Lv J."/>
            <person name="Arendt D."/>
            <person name="Savage R."/>
            <person name="Osoegawa K."/>
            <person name="de Jong P."/>
            <person name="Lindberg D.R."/>
            <person name="Seaver E.C."/>
            <person name="Weisblat D.A."/>
            <person name="Putnam N.H."/>
            <person name="Grigoriev I.V."/>
            <person name="Rokhsar D.S."/>
        </authorList>
    </citation>
    <scope>NUCLEOTIDE SEQUENCE</scope>
    <source>
        <strain evidence="17">I ESC-2004</strain>
    </source>
</reference>
<name>R7U4T6_CAPTE</name>
<dbReference type="InterPro" id="IPR029035">
    <property type="entry name" value="DHS-like_NAD/FAD-binding_dom"/>
</dbReference>
<comment type="catalytic activity">
    <reaction evidence="8">
        <text>an (R)-2-hydroxy-long-chain-fatty acyl-CoA = a long-chain fatty aldehyde + formyl-CoA</text>
        <dbReference type="Rhea" id="RHEA:67444"/>
        <dbReference type="ChEBI" id="CHEBI:17176"/>
        <dbReference type="ChEBI" id="CHEBI:57376"/>
        <dbReference type="ChEBI" id="CHEBI:170012"/>
        <dbReference type="EC" id="4.1.2.63"/>
    </reaction>
    <physiologicalReaction direction="left-to-right" evidence="8">
        <dbReference type="Rhea" id="RHEA:67445"/>
    </physiologicalReaction>
</comment>
<dbReference type="GO" id="GO:0030976">
    <property type="term" value="F:thiamine pyrophosphate binding"/>
    <property type="evidence" value="ECO:0007669"/>
    <property type="project" value="InterPro"/>
</dbReference>
<comment type="similarity">
    <text evidence="2 11">Belongs to the TPP enzyme family.</text>
</comment>
<comment type="catalytic activity">
    <reaction evidence="7">
        <text>a 2-hydroxy-3-methyl fatty acyl-CoA = a 2-methyl-branched fatty aldehyde + formyl-CoA</text>
        <dbReference type="Rhea" id="RHEA:25375"/>
        <dbReference type="ChEBI" id="CHEBI:49188"/>
        <dbReference type="ChEBI" id="CHEBI:57376"/>
        <dbReference type="ChEBI" id="CHEBI:58783"/>
        <dbReference type="EC" id="4.1.2.63"/>
    </reaction>
    <physiologicalReaction direction="left-to-right" evidence="7">
        <dbReference type="Rhea" id="RHEA:25376"/>
    </physiologicalReaction>
</comment>
<evidence type="ECO:0000256" key="8">
    <source>
        <dbReference type="ARBA" id="ARBA00044454"/>
    </source>
</evidence>
<evidence type="ECO:0000259" key="12">
    <source>
        <dbReference type="Pfam" id="PF00205"/>
    </source>
</evidence>
<dbReference type="OMA" id="YMGMIGM"/>
<dbReference type="AlphaFoldDB" id="R7U4T6"/>
<dbReference type="NCBIfam" id="NF006721">
    <property type="entry name" value="PRK09259.1"/>
    <property type="match status" value="1"/>
</dbReference>